<dbReference type="InterPro" id="IPR042859">
    <property type="entry name" value="NOL11"/>
</dbReference>
<proteinExistence type="predicted"/>
<sequence>MAALYEGYTLCGRVSGQSLSDSGIQGIEVERDNDHVIVTDSSRSVTLYMVSDQKPLSTWTVKQGQTFTCPAVYNSQTKEYVAVSDSKVIRIWKEEDMLLDKVFKSTVSSDIWRVHSIPGGEPVVLFKKGAMRLLDSLLTAPQQPIEEVISQDETIWWSTNLMAESQQFVIFTTEQKGNHFLYLQRLNPNTLQRYQLEREEPVLSPPSFCASYRDKHICLLYLYPNGHLYQSTLSVRNLGGVSEEAQALPLSRSLLLSLPVGEGPLKAASALILDEAHVAVVGVPHPSAGAGKDFLCIWNTNFQTLQAGKEMAGQIYGQLWRYSNKLFIPHGKMLSVIPYECPKSCLSSALGKLRQQCVIPSVPSWSNILHGENAQPPRTFNESILTNVKVCVNFLVQTAPLEEVQKEVEELLSHADSQDLQFSVGHLASALVSRSLANPSFYTSDILVQLVRTQFLCHSVCPDLLLLALERKDYFLCQLCLQFFPDIPEAMTCACLKAFISMPDADAEKVTLEPDSISFMEALIAREHGEASVQNGFSSSDDKDWICPVELHKAALLNEVLQTAYSDTFLLPHLKDLSSRQIILFLQYLHYLYLRYCQDASLSKPDVRSPSLTQIMDWICLLLDAHFTVLVMTPEARGLLMSLHIFVKSQVKLVSELGKIEASFQELDKMKVKRDVAQYSIEIIELL</sequence>
<dbReference type="InterPro" id="IPR036322">
    <property type="entry name" value="WD40_repeat_dom_sf"/>
</dbReference>
<reference evidence="9 10" key="1">
    <citation type="journal article" date="2011" name="Genome Biol. Evol.">
        <title>Integration of the genetic map and genome assembly of fugu facilitates insights into distinct features of genome evolution in teleosts and mammals.</title>
        <authorList>
            <person name="Kai W."/>
            <person name="Kikuchi K."/>
            <person name="Tohari S."/>
            <person name="Chew A.K."/>
            <person name="Tay A."/>
            <person name="Fujiwara A."/>
            <person name="Hosoya S."/>
            <person name="Suetake H."/>
            <person name="Naruse K."/>
            <person name="Brenner S."/>
            <person name="Suzuki Y."/>
            <person name="Venkatesh B."/>
        </authorList>
    </citation>
    <scope>NUCLEOTIDE SEQUENCE [LARGE SCALE GENOMIC DNA]</scope>
</reference>
<keyword evidence="10" id="KW-1185">Reference proteome</keyword>
<evidence type="ECO:0000256" key="3">
    <source>
        <dbReference type="ARBA" id="ARBA00023015"/>
    </source>
</evidence>
<dbReference type="Pfam" id="PF20998">
    <property type="entry name" value="Nol11_C"/>
    <property type="match status" value="1"/>
</dbReference>
<evidence type="ECO:0000313" key="9">
    <source>
        <dbReference type="Ensembl" id="ENSTRUP00000082927.1"/>
    </source>
</evidence>
<dbReference type="GeneTree" id="ENSGT00390000009760"/>
<dbReference type="InterPro" id="IPR012584">
    <property type="entry name" value="NOL11_N"/>
</dbReference>
<dbReference type="AlphaFoldDB" id="A0A674PB65"/>
<evidence type="ECO:0000256" key="5">
    <source>
        <dbReference type="ARBA" id="ARBA00023163"/>
    </source>
</evidence>
<name>A0A674PB65_TAKRU</name>
<keyword evidence="5" id="KW-0804">Transcription</keyword>
<dbReference type="PANTHER" id="PTHR15633">
    <property type="entry name" value="NUCLEOLAR PROTEIN 11"/>
    <property type="match status" value="1"/>
</dbReference>
<dbReference type="GO" id="GO:0030490">
    <property type="term" value="P:maturation of SSU-rRNA"/>
    <property type="evidence" value="ECO:0007669"/>
    <property type="project" value="InterPro"/>
</dbReference>
<protein>
    <submittedName>
        <fullName evidence="9">Nucleolar protein 11</fullName>
    </submittedName>
</protein>
<dbReference type="Ensembl" id="ENSTRUT00000086113.1">
    <property type="protein sequence ID" value="ENSTRUP00000082927.1"/>
    <property type="gene ID" value="ENSTRUG00000001515.3"/>
</dbReference>
<dbReference type="InterPro" id="IPR048897">
    <property type="entry name" value="Nol11_C"/>
</dbReference>
<keyword evidence="6" id="KW-0539">Nucleus</keyword>
<evidence type="ECO:0000313" key="10">
    <source>
        <dbReference type="Proteomes" id="UP000005226"/>
    </source>
</evidence>
<comment type="subcellular location">
    <subcellularLocation>
        <location evidence="1">Nucleus</location>
        <location evidence="1">Nucleolus</location>
    </subcellularLocation>
</comment>
<evidence type="ECO:0000256" key="2">
    <source>
        <dbReference type="ARBA" id="ARBA00022552"/>
    </source>
</evidence>
<dbReference type="Pfam" id="PF08168">
    <property type="entry name" value="NOL11_N"/>
    <property type="match status" value="1"/>
</dbReference>
<feature type="domain" description="Nucleolar protein 11 C-terminal" evidence="8">
    <location>
        <begin position="404"/>
        <end position="686"/>
    </location>
</feature>
<feature type="domain" description="Nucleolar protein 11 N-terminal" evidence="7">
    <location>
        <begin position="1"/>
        <end position="339"/>
    </location>
</feature>
<reference evidence="9" key="2">
    <citation type="submission" date="2025-08" db="UniProtKB">
        <authorList>
            <consortium name="Ensembl"/>
        </authorList>
    </citation>
    <scope>IDENTIFICATION</scope>
</reference>
<organism evidence="9 10">
    <name type="scientific">Takifugu rubripes</name>
    <name type="common">Japanese pufferfish</name>
    <name type="synonym">Fugu rubripes</name>
    <dbReference type="NCBI Taxonomy" id="31033"/>
    <lineage>
        <taxon>Eukaryota</taxon>
        <taxon>Metazoa</taxon>
        <taxon>Chordata</taxon>
        <taxon>Craniata</taxon>
        <taxon>Vertebrata</taxon>
        <taxon>Euteleostomi</taxon>
        <taxon>Actinopterygii</taxon>
        <taxon>Neopterygii</taxon>
        <taxon>Teleostei</taxon>
        <taxon>Neoteleostei</taxon>
        <taxon>Acanthomorphata</taxon>
        <taxon>Eupercaria</taxon>
        <taxon>Tetraodontiformes</taxon>
        <taxon>Tetradontoidea</taxon>
        <taxon>Tetraodontidae</taxon>
        <taxon>Takifugu</taxon>
    </lineage>
</organism>
<dbReference type="GO" id="GO:0005730">
    <property type="term" value="C:nucleolus"/>
    <property type="evidence" value="ECO:0007669"/>
    <property type="project" value="UniProtKB-SubCell"/>
</dbReference>
<evidence type="ECO:0000259" key="8">
    <source>
        <dbReference type="Pfam" id="PF20998"/>
    </source>
</evidence>
<evidence type="ECO:0000256" key="1">
    <source>
        <dbReference type="ARBA" id="ARBA00004604"/>
    </source>
</evidence>
<gene>
    <name evidence="9" type="primary">nol11</name>
</gene>
<accession>A0A674PB65</accession>
<evidence type="ECO:0000259" key="7">
    <source>
        <dbReference type="Pfam" id="PF08168"/>
    </source>
</evidence>
<dbReference type="SUPFAM" id="SSF50978">
    <property type="entry name" value="WD40 repeat-like"/>
    <property type="match status" value="1"/>
</dbReference>
<evidence type="ECO:0000256" key="6">
    <source>
        <dbReference type="ARBA" id="ARBA00023242"/>
    </source>
</evidence>
<dbReference type="Proteomes" id="UP000005226">
    <property type="component" value="Chromosome 17"/>
</dbReference>
<keyword evidence="2" id="KW-0698">rRNA processing</keyword>
<evidence type="ECO:0000256" key="4">
    <source>
        <dbReference type="ARBA" id="ARBA00023159"/>
    </source>
</evidence>
<keyword evidence="4" id="KW-0010">Activator</keyword>
<dbReference type="PANTHER" id="PTHR15633:SF2">
    <property type="entry name" value="NUCLEOLAR PROTEIN 11"/>
    <property type="match status" value="1"/>
</dbReference>
<reference evidence="9" key="3">
    <citation type="submission" date="2025-09" db="UniProtKB">
        <authorList>
            <consortium name="Ensembl"/>
        </authorList>
    </citation>
    <scope>IDENTIFICATION</scope>
</reference>
<keyword evidence="3" id="KW-0805">Transcription regulation</keyword>
<dbReference type="GO" id="GO:0003723">
    <property type="term" value="F:RNA binding"/>
    <property type="evidence" value="ECO:0007669"/>
    <property type="project" value="TreeGrafter"/>
</dbReference>